<reference evidence="2" key="1">
    <citation type="submission" date="2020-02" db="EMBL/GenBank/DDBJ databases">
        <authorList>
            <person name="Meier V. D."/>
        </authorList>
    </citation>
    <scope>NUCLEOTIDE SEQUENCE</scope>
    <source>
        <strain evidence="2">AVDCRST_MAG77</strain>
    </source>
</reference>
<evidence type="ECO:0000256" key="1">
    <source>
        <dbReference type="SAM" id="MobiDB-lite"/>
    </source>
</evidence>
<accession>A0A6J4K1P2</accession>
<feature type="region of interest" description="Disordered" evidence="1">
    <location>
        <begin position="57"/>
        <end position="77"/>
    </location>
</feature>
<gene>
    <name evidence="2" type="ORF">AVDCRST_MAG77-4958</name>
</gene>
<sequence>CRTVARSRRLGAGSGTSGCTPSSARRGGSTWRRRRAAPTATNCAACGSGCRHGGTSWRRGGAGMIPPRRFLPRRSRL</sequence>
<proteinExistence type="predicted"/>
<dbReference type="EMBL" id="CADCTC010000259">
    <property type="protein sequence ID" value="CAA9293404.1"/>
    <property type="molecule type" value="Genomic_DNA"/>
</dbReference>
<feature type="non-terminal residue" evidence="2">
    <location>
        <position position="77"/>
    </location>
</feature>
<organism evidence="2">
    <name type="scientific">uncultured Chloroflexota bacterium</name>
    <dbReference type="NCBI Taxonomy" id="166587"/>
    <lineage>
        <taxon>Bacteria</taxon>
        <taxon>Bacillati</taxon>
        <taxon>Chloroflexota</taxon>
        <taxon>environmental samples</taxon>
    </lineage>
</organism>
<dbReference type="AlphaFoldDB" id="A0A6J4K1P2"/>
<protein>
    <submittedName>
        <fullName evidence="2">Uncharacterized protein</fullName>
    </submittedName>
</protein>
<feature type="region of interest" description="Disordered" evidence="1">
    <location>
        <begin position="1"/>
        <end position="38"/>
    </location>
</feature>
<feature type="non-terminal residue" evidence="2">
    <location>
        <position position="1"/>
    </location>
</feature>
<evidence type="ECO:0000313" key="2">
    <source>
        <dbReference type="EMBL" id="CAA9293404.1"/>
    </source>
</evidence>
<name>A0A6J4K1P2_9CHLR</name>